<keyword evidence="2" id="KW-0813">Transport</keyword>
<dbReference type="AlphaFoldDB" id="A0A1D3DWE7"/>
<gene>
    <name evidence="7" type="ORF">J116_021550</name>
</gene>
<evidence type="ECO:0000256" key="2">
    <source>
        <dbReference type="ARBA" id="ARBA00022448"/>
    </source>
</evidence>
<dbReference type="SUPFAM" id="SSF52540">
    <property type="entry name" value="P-loop containing nucleoside triphosphate hydrolases"/>
    <property type="match status" value="1"/>
</dbReference>
<proteinExistence type="predicted"/>
<dbReference type="GO" id="GO:0046677">
    <property type="term" value="P:response to antibiotic"/>
    <property type="evidence" value="ECO:0007669"/>
    <property type="project" value="UniProtKB-KW"/>
</dbReference>
<evidence type="ECO:0000313" key="7">
    <source>
        <dbReference type="EMBL" id="OEJ96651.1"/>
    </source>
</evidence>
<dbReference type="PROSITE" id="PS00211">
    <property type="entry name" value="ABC_TRANSPORTER_1"/>
    <property type="match status" value="1"/>
</dbReference>
<dbReference type="GO" id="GO:0016887">
    <property type="term" value="F:ATP hydrolysis activity"/>
    <property type="evidence" value="ECO:0007669"/>
    <property type="project" value="InterPro"/>
</dbReference>
<reference evidence="7 8" key="1">
    <citation type="journal article" date="2013" name="Genome Announc.">
        <title>Genome Sequence of Streptomyces violaceusniger Strain SPC6, a Halotolerant Streptomycete That Exhibits Rapid Growth and Development.</title>
        <authorList>
            <person name="Chen X."/>
            <person name="Zhang B."/>
            <person name="Zhang W."/>
            <person name="Wu X."/>
            <person name="Zhang M."/>
            <person name="Chen T."/>
            <person name="Liu G."/>
            <person name="Dyson P."/>
        </authorList>
    </citation>
    <scope>NUCLEOTIDE SEQUENCE [LARGE SCALE GENOMIC DNA]</scope>
    <source>
        <strain evidence="7 8">SPC6</strain>
    </source>
</reference>
<keyword evidence="8" id="KW-1185">Reference proteome</keyword>
<keyword evidence="4 7" id="KW-0067">ATP-binding</keyword>
<dbReference type="InterPro" id="IPR003593">
    <property type="entry name" value="AAA+_ATPase"/>
</dbReference>
<dbReference type="EMBL" id="ASHX02000001">
    <property type="protein sequence ID" value="OEJ96651.1"/>
    <property type="molecule type" value="Genomic_DNA"/>
</dbReference>
<dbReference type="RefSeq" id="WP_023589154.1">
    <property type="nucleotide sequence ID" value="NZ_ASHX02000001.1"/>
</dbReference>
<protein>
    <submittedName>
        <fullName evidence="7">Export ABC transporter ATP-binding protein</fullName>
    </submittedName>
</protein>
<name>A0A1D3DWE7_9ACTN</name>
<dbReference type="SMART" id="SM00382">
    <property type="entry name" value="AAA"/>
    <property type="match status" value="1"/>
</dbReference>
<evidence type="ECO:0000313" key="8">
    <source>
        <dbReference type="Proteomes" id="UP000095329"/>
    </source>
</evidence>
<evidence type="ECO:0000259" key="6">
    <source>
        <dbReference type="PROSITE" id="PS50893"/>
    </source>
</evidence>
<dbReference type="InterPro" id="IPR050763">
    <property type="entry name" value="ABC_transporter_ATP-binding"/>
</dbReference>
<dbReference type="InterPro" id="IPR003439">
    <property type="entry name" value="ABC_transporter-like_ATP-bd"/>
</dbReference>
<accession>A0A1D3DWE7</accession>
<keyword evidence="3" id="KW-0547">Nucleotide-binding</keyword>
<sequence length="321" mass="34000">MVRDLVKTYPAARGGRGRPATPEVRATDGVSLEVRGGEIFGLLGPNGAGKSTLVRQLTGLMRPDSGSVEVLGHDLVRHPDRAARLIGYLGQESTALDELTVALAAETTGRLRGLTARDARAARDAVLDELGIGDLAARPLKKLSGGQRRLACFAAALVGERPLLVLDEPTTGMDPVARRAVWAAVDRRRAEHGATVLLVTHNVIEAETVLDRVAVLERGRVIACDTPAGLKERVAGEVRVDLVWRERAPLDVPEVAALRALAHEAGRRWVLRLAPDEARAAVAAVTGGEAFAALDDFTLATPSLEDVYLALGGEAKGLVKS</sequence>
<evidence type="ECO:0000256" key="4">
    <source>
        <dbReference type="ARBA" id="ARBA00022840"/>
    </source>
</evidence>
<evidence type="ECO:0000256" key="3">
    <source>
        <dbReference type="ARBA" id="ARBA00022741"/>
    </source>
</evidence>
<dbReference type="Gene3D" id="3.40.50.300">
    <property type="entry name" value="P-loop containing nucleotide triphosphate hydrolases"/>
    <property type="match status" value="1"/>
</dbReference>
<dbReference type="InterPro" id="IPR017871">
    <property type="entry name" value="ABC_transporter-like_CS"/>
</dbReference>
<dbReference type="GO" id="GO:0005524">
    <property type="term" value="F:ATP binding"/>
    <property type="evidence" value="ECO:0007669"/>
    <property type="project" value="UniProtKB-KW"/>
</dbReference>
<dbReference type="GO" id="GO:0005886">
    <property type="term" value="C:plasma membrane"/>
    <property type="evidence" value="ECO:0007669"/>
    <property type="project" value="UniProtKB-SubCell"/>
</dbReference>
<dbReference type="InterPro" id="IPR027417">
    <property type="entry name" value="P-loop_NTPase"/>
</dbReference>
<evidence type="ECO:0000256" key="1">
    <source>
        <dbReference type="ARBA" id="ARBA00004202"/>
    </source>
</evidence>
<dbReference type="eggNOG" id="COG1131">
    <property type="taxonomic scope" value="Bacteria"/>
</dbReference>
<dbReference type="PANTHER" id="PTHR42711:SF19">
    <property type="entry name" value="DOXORUBICIN RESISTANCE ATP-BINDING PROTEIN DRRA"/>
    <property type="match status" value="1"/>
</dbReference>
<dbReference type="STRING" id="1306406.J116_021550"/>
<dbReference type="CDD" id="cd03263">
    <property type="entry name" value="ABC_subfamily_A"/>
    <property type="match status" value="1"/>
</dbReference>
<dbReference type="PANTHER" id="PTHR42711">
    <property type="entry name" value="ABC TRANSPORTER ATP-BINDING PROTEIN"/>
    <property type="match status" value="1"/>
</dbReference>
<feature type="domain" description="ABC transporter" evidence="6">
    <location>
        <begin position="6"/>
        <end position="243"/>
    </location>
</feature>
<dbReference type="PROSITE" id="PS50893">
    <property type="entry name" value="ABC_TRANSPORTER_2"/>
    <property type="match status" value="1"/>
</dbReference>
<organism evidence="7 8">
    <name type="scientific">Streptomyces thermolilacinus SPC6</name>
    <dbReference type="NCBI Taxonomy" id="1306406"/>
    <lineage>
        <taxon>Bacteria</taxon>
        <taxon>Bacillati</taxon>
        <taxon>Actinomycetota</taxon>
        <taxon>Actinomycetes</taxon>
        <taxon>Kitasatosporales</taxon>
        <taxon>Streptomycetaceae</taxon>
        <taxon>Streptomyces</taxon>
    </lineage>
</organism>
<evidence type="ECO:0000256" key="5">
    <source>
        <dbReference type="ARBA" id="ARBA00023251"/>
    </source>
</evidence>
<comment type="subcellular location">
    <subcellularLocation>
        <location evidence="1">Cell membrane</location>
        <topology evidence="1">Peripheral membrane protein</topology>
    </subcellularLocation>
</comment>
<dbReference type="Pfam" id="PF00005">
    <property type="entry name" value="ABC_tran"/>
    <property type="match status" value="1"/>
</dbReference>
<dbReference type="Proteomes" id="UP000095329">
    <property type="component" value="Unassembled WGS sequence"/>
</dbReference>
<dbReference type="OrthoDB" id="9804819at2"/>
<comment type="caution">
    <text evidence="7">The sequence shown here is derived from an EMBL/GenBank/DDBJ whole genome shotgun (WGS) entry which is preliminary data.</text>
</comment>
<keyword evidence="5" id="KW-0046">Antibiotic resistance</keyword>